<dbReference type="Proteomes" id="UP001178461">
    <property type="component" value="Chromosome 1"/>
</dbReference>
<proteinExistence type="predicted"/>
<keyword evidence="2" id="KW-1185">Reference proteome</keyword>
<evidence type="ECO:0000313" key="1">
    <source>
        <dbReference type="EMBL" id="CAI5764281.1"/>
    </source>
</evidence>
<evidence type="ECO:0000313" key="2">
    <source>
        <dbReference type="Proteomes" id="UP001178461"/>
    </source>
</evidence>
<organism evidence="1 2">
    <name type="scientific">Podarcis lilfordi</name>
    <name type="common">Lilford's wall lizard</name>
    <dbReference type="NCBI Taxonomy" id="74358"/>
    <lineage>
        <taxon>Eukaryota</taxon>
        <taxon>Metazoa</taxon>
        <taxon>Chordata</taxon>
        <taxon>Craniata</taxon>
        <taxon>Vertebrata</taxon>
        <taxon>Euteleostomi</taxon>
        <taxon>Lepidosauria</taxon>
        <taxon>Squamata</taxon>
        <taxon>Bifurcata</taxon>
        <taxon>Unidentata</taxon>
        <taxon>Episquamata</taxon>
        <taxon>Laterata</taxon>
        <taxon>Lacertibaenia</taxon>
        <taxon>Lacertidae</taxon>
        <taxon>Podarcis</taxon>
    </lineage>
</organism>
<dbReference type="AlphaFoldDB" id="A0AA35JR96"/>
<gene>
    <name evidence="1" type="ORF">PODLI_1B006585</name>
</gene>
<name>A0AA35JR96_9SAUR</name>
<dbReference type="EMBL" id="OX395126">
    <property type="protein sequence ID" value="CAI5764281.1"/>
    <property type="molecule type" value="Genomic_DNA"/>
</dbReference>
<protein>
    <submittedName>
        <fullName evidence="1">Uncharacterized protein</fullName>
    </submittedName>
</protein>
<sequence>MGLLIPPLTSLRAQPFLQNNEDFLMKEHNIFLEPEHNGHNYSAYKWVQESVVPTSQNDHFREDLLTMVNSHTVSLLLESLLDYLWVRVGSKCRILQSNLQWILHLLWWLRYCKEICASLAQGPGPGHTCQGFIKKY</sequence>
<reference evidence="1" key="1">
    <citation type="submission" date="2022-12" db="EMBL/GenBank/DDBJ databases">
        <authorList>
            <person name="Alioto T."/>
            <person name="Alioto T."/>
            <person name="Gomez Garrido J."/>
        </authorList>
    </citation>
    <scope>NUCLEOTIDE SEQUENCE</scope>
</reference>
<accession>A0AA35JR96</accession>